<feature type="transmembrane region" description="Helical" evidence="2">
    <location>
        <begin position="90"/>
        <end position="112"/>
    </location>
</feature>
<dbReference type="AlphaFoldDB" id="A0AB39NZI3"/>
<feature type="region of interest" description="Disordered" evidence="1">
    <location>
        <begin position="163"/>
        <end position="204"/>
    </location>
</feature>
<feature type="compositionally biased region" description="Low complexity" evidence="1">
    <location>
        <begin position="191"/>
        <end position="202"/>
    </location>
</feature>
<keyword evidence="2" id="KW-0812">Transmembrane</keyword>
<reference evidence="3" key="1">
    <citation type="submission" date="2024-07" db="EMBL/GenBank/DDBJ databases">
        <authorList>
            <person name="Yu S.T."/>
        </authorList>
    </citation>
    <scope>NUCLEOTIDE SEQUENCE</scope>
    <source>
        <strain evidence="3">R21</strain>
    </source>
</reference>
<gene>
    <name evidence="3" type="ORF">AB5J56_04715</name>
</gene>
<evidence type="ECO:0000256" key="2">
    <source>
        <dbReference type="SAM" id="Phobius"/>
    </source>
</evidence>
<dbReference type="RefSeq" id="WP_369230332.1">
    <property type="nucleotide sequence ID" value="NZ_CP163435.1"/>
</dbReference>
<accession>A0AB39NZI3</accession>
<keyword evidence="2" id="KW-1133">Transmembrane helix</keyword>
<protein>
    <submittedName>
        <fullName evidence="3">Uncharacterized protein</fullName>
    </submittedName>
</protein>
<sequence length="237" mass="25671">MDPDLRDAYTRFGDAFPRQQMELQPLCGDAQRAFQDRTRRGLKATIQSVLRNVLCDQRLGDKEPSEYLIEYLDREIDRIEVRLNQDGELAVARGLNFGLGLGVALLLVPLLFGEKLLGAIGVTLNCTDRWSLTGALVCGGVGAYRVFGGWFLAMATYSCSAPASSPWSTSRPPPQTCAPRTEVRPPPATAPPSGNSGAPSASWRASTSAGCTACWATRPRTSSQDRAARCAVRPNRP</sequence>
<proteinExistence type="predicted"/>
<dbReference type="EMBL" id="CP163435">
    <property type="protein sequence ID" value="XDQ24043.1"/>
    <property type="molecule type" value="Genomic_DNA"/>
</dbReference>
<keyword evidence="2" id="KW-0472">Membrane</keyword>
<evidence type="ECO:0000256" key="1">
    <source>
        <dbReference type="SAM" id="MobiDB-lite"/>
    </source>
</evidence>
<name>A0AB39NZI3_9ACTN</name>
<evidence type="ECO:0000313" key="3">
    <source>
        <dbReference type="EMBL" id="XDQ24043.1"/>
    </source>
</evidence>
<feature type="transmembrane region" description="Helical" evidence="2">
    <location>
        <begin position="132"/>
        <end position="153"/>
    </location>
</feature>
<feature type="region of interest" description="Disordered" evidence="1">
    <location>
        <begin position="217"/>
        <end position="237"/>
    </location>
</feature>
<organism evidence="3">
    <name type="scientific">Streptomyces sp. R21</name>
    <dbReference type="NCBI Taxonomy" id="3238627"/>
    <lineage>
        <taxon>Bacteria</taxon>
        <taxon>Bacillati</taxon>
        <taxon>Actinomycetota</taxon>
        <taxon>Actinomycetes</taxon>
        <taxon>Kitasatosporales</taxon>
        <taxon>Streptomycetaceae</taxon>
        <taxon>Streptomyces</taxon>
    </lineage>
</organism>